<keyword evidence="2" id="KW-0812">Transmembrane</keyword>
<dbReference type="Pfam" id="PF04977">
    <property type="entry name" value="DivIC"/>
    <property type="match status" value="1"/>
</dbReference>
<dbReference type="Proteomes" id="UP000638648">
    <property type="component" value="Unassembled WGS sequence"/>
</dbReference>
<dbReference type="EMBL" id="JADBEM010000001">
    <property type="protein sequence ID" value="MBE1611946.1"/>
    <property type="molecule type" value="Genomic_DNA"/>
</dbReference>
<evidence type="ECO:0000256" key="1">
    <source>
        <dbReference type="SAM" id="MobiDB-lite"/>
    </source>
</evidence>
<gene>
    <name evidence="3" type="ORF">HEB94_008794</name>
</gene>
<keyword evidence="3" id="KW-0132">Cell division</keyword>
<name>A0A927N3G8_9ACTN</name>
<keyword evidence="4" id="KW-1185">Reference proteome</keyword>
<evidence type="ECO:0000313" key="3">
    <source>
        <dbReference type="EMBL" id="MBE1611946.1"/>
    </source>
</evidence>
<feature type="region of interest" description="Disordered" evidence="1">
    <location>
        <begin position="172"/>
        <end position="234"/>
    </location>
</feature>
<evidence type="ECO:0000313" key="4">
    <source>
        <dbReference type="Proteomes" id="UP000638648"/>
    </source>
</evidence>
<dbReference type="InterPro" id="IPR007060">
    <property type="entry name" value="FtsL/DivIC"/>
</dbReference>
<reference evidence="3" key="1">
    <citation type="submission" date="2020-10" db="EMBL/GenBank/DDBJ databases">
        <title>Sequencing the genomes of 1000 actinobacteria strains.</title>
        <authorList>
            <person name="Klenk H.-P."/>
        </authorList>
    </citation>
    <scope>NUCLEOTIDE SEQUENCE</scope>
    <source>
        <strain evidence="3">DSM 45354</strain>
    </source>
</reference>
<dbReference type="AlphaFoldDB" id="A0A927N3G8"/>
<feature type="compositionally biased region" description="Polar residues" evidence="1">
    <location>
        <begin position="224"/>
        <end position="234"/>
    </location>
</feature>
<organism evidence="3 4">
    <name type="scientific">Actinopolymorpha pittospori</name>
    <dbReference type="NCBI Taxonomy" id="648752"/>
    <lineage>
        <taxon>Bacteria</taxon>
        <taxon>Bacillati</taxon>
        <taxon>Actinomycetota</taxon>
        <taxon>Actinomycetes</taxon>
        <taxon>Propionibacteriales</taxon>
        <taxon>Actinopolymorphaceae</taxon>
        <taxon>Actinopolymorpha</taxon>
    </lineage>
</organism>
<protein>
    <submittedName>
        <fullName evidence="3">Cell division protein FtsB</fullName>
    </submittedName>
</protein>
<sequence>MNDARGGRNARPAGPGRGRGRAKPATPGRGSRAGAGPATRRTTASPTSGARRPAQAANSSSGRPGSAARTPEANRRRRNGITGRAAILALVIAALVISYASSLRAWAEQRGRIADLRAEASQRSERVAELEKELGRWKDPAYVEAQARERFGWVMPGETGYVVVGGTGKSATPPVAGGSTGATEQGPAQRAWWSSLWGSVEEANKPPKPTSTPKRPKPAATIDPESTPSPGQNR</sequence>
<feature type="transmembrane region" description="Helical" evidence="2">
    <location>
        <begin position="85"/>
        <end position="107"/>
    </location>
</feature>
<accession>A0A927N3G8</accession>
<evidence type="ECO:0000256" key="2">
    <source>
        <dbReference type="SAM" id="Phobius"/>
    </source>
</evidence>
<dbReference type="RefSeq" id="WP_337918361.1">
    <property type="nucleotide sequence ID" value="NZ_BAABJL010000176.1"/>
</dbReference>
<keyword evidence="3" id="KW-0131">Cell cycle</keyword>
<keyword evidence="2" id="KW-1133">Transmembrane helix</keyword>
<comment type="caution">
    <text evidence="3">The sequence shown here is derived from an EMBL/GenBank/DDBJ whole genome shotgun (WGS) entry which is preliminary data.</text>
</comment>
<feature type="region of interest" description="Disordered" evidence="1">
    <location>
        <begin position="1"/>
        <end position="78"/>
    </location>
</feature>
<keyword evidence="2" id="KW-0472">Membrane</keyword>
<feature type="compositionally biased region" description="Low complexity" evidence="1">
    <location>
        <begin position="23"/>
        <end position="52"/>
    </location>
</feature>
<dbReference type="GO" id="GO:0051301">
    <property type="term" value="P:cell division"/>
    <property type="evidence" value="ECO:0007669"/>
    <property type="project" value="UniProtKB-KW"/>
</dbReference>
<proteinExistence type="predicted"/>